<reference evidence="2" key="1">
    <citation type="journal article" date="2019" name="Int. J. Syst. Evol. Microbiol.">
        <title>The Global Catalogue of Microorganisms (GCM) 10K type strain sequencing project: providing services to taxonomists for standard genome sequencing and annotation.</title>
        <authorList>
            <consortium name="The Broad Institute Genomics Platform"/>
            <consortium name="The Broad Institute Genome Sequencing Center for Infectious Disease"/>
            <person name="Wu L."/>
            <person name="Ma J."/>
        </authorList>
    </citation>
    <scope>NUCLEOTIDE SEQUENCE [LARGE SCALE GENOMIC DNA]</scope>
    <source>
        <strain evidence="2">CCUG 60529</strain>
    </source>
</reference>
<evidence type="ECO:0008006" key="3">
    <source>
        <dbReference type="Google" id="ProtNLM"/>
    </source>
</evidence>
<protein>
    <recommendedName>
        <fullName evidence="3">Nucleic acid binding protein</fullName>
    </recommendedName>
</protein>
<gene>
    <name evidence="1" type="ORF">ACFQ0I_08290</name>
</gene>
<dbReference type="EMBL" id="JBHTIB010000012">
    <property type="protein sequence ID" value="MFD0835758.1"/>
    <property type="molecule type" value="Genomic_DNA"/>
</dbReference>
<proteinExistence type="predicted"/>
<sequence>MNTKLISFTAVLSLFLIVGCKEKTKYQDIEKGNEIANAEIVHKIVVKDFIEAGTYDYLKVKEDGKEYWMAIPDSPVELGKTYYYKAAMVMKDFVSEQLNRTFDEIIFSEGIFESIVLLNNAQSAAMGGHMGHGQVKDKPEIKEVSLPKIKNGVTIEELFTNPKTFANKTILVYGVAVKVNNDIMDKNWVHIVDGTKFNNKSDLTITTLENVKVGDTIKFNGKLILDKDFGHGYKYDVLLEDGKLVK</sequence>
<evidence type="ECO:0000313" key="2">
    <source>
        <dbReference type="Proteomes" id="UP001597011"/>
    </source>
</evidence>
<keyword evidence="2" id="KW-1185">Reference proteome</keyword>
<accession>A0ABW3BS98</accession>
<comment type="caution">
    <text evidence="1">The sequence shown here is derived from an EMBL/GenBank/DDBJ whole genome shotgun (WGS) entry which is preliminary data.</text>
</comment>
<evidence type="ECO:0000313" key="1">
    <source>
        <dbReference type="EMBL" id="MFD0835758.1"/>
    </source>
</evidence>
<dbReference type="RefSeq" id="WP_379941169.1">
    <property type="nucleotide sequence ID" value="NZ_JBHTIB010000012.1"/>
</dbReference>
<organism evidence="1 2">
    <name type="scientific">Mariniflexile aquimaris</name>
    <dbReference type="NCBI Taxonomy" id="881009"/>
    <lineage>
        <taxon>Bacteria</taxon>
        <taxon>Pseudomonadati</taxon>
        <taxon>Bacteroidota</taxon>
        <taxon>Flavobacteriia</taxon>
        <taxon>Flavobacteriales</taxon>
        <taxon>Flavobacteriaceae</taxon>
        <taxon>Mariniflexile</taxon>
    </lineage>
</organism>
<dbReference type="PROSITE" id="PS51257">
    <property type="entry name" value="PROKAR_LIPOPROTEIN"/>
    <property type="match status" value="1"/>
</dbReference>
<dbReference type="Proteomes" id="UP001597011">
    <property type="component" value="Unassembled WGS sequence"/>
</dbReference>
<name>A0ABW3BS98_9FLAO</name>